<dbReference type="AlphaFoldDB" id="A0A3P3EV70"/>
<evidence type="ECO:0000313" key="2">
    <source>
        <dbReference type="Proteomes" id="UP000271590"/>
    </source>
</evidence>
<comment type="caution">
    <text evidence="1">The sequence shown here is derived from an EMBL/GenBank/DDBJ whole genome shotgun (WGS) entry which is preliminary data.</text>
</comment>
<name>A0A3P3EV70_9BURK</name>
<accession>A0A3P3EV70</accession>
<dbReference type="RefSeq" id="WP_124957531.1">
    <property type="nucleotide sequence ID" value="NZ_RQXU01000003.1"/>
</dbReference>
<dbReference type="Proteomes" id="UP000271590">
    <property type="component" value="Unassembled WGS sequence"/>
</dbReference>
<organism evidence="1 2">
    <name type="scientific">Variovorax beijingensis</name>
    <dbReference type="NCBI Taxonomy" id="2496117"/>
    <lineage>
        <taxon>Bacteria</taxon>
        <taxon>Pseudomonadati</taxon>
        <taxon>Pseudomonadota</taxon>
        <taxon>Betaproteobacteria</taxon>
        <taxon>Burkholderiales</taxon>
        <taxon>Comamonadaceae</taxon>
        <taxon>Variovorax</taxon>
    </lineage>
</organism>
<gene>
    <name evidence="1" type="ORF">EH244_06000</name>
</gene>
<proteinExistence type="predicted"/>
<protein>
    <submittedName>
        <fullName evidence="1">Uncharacterized protein</fullName>
    </submittedName>
</protein>
<reference evidence="1 2" key="1">
    <citation type="submission" date="2018-11" db="EMBL/GenBank/DDBJ databases">
        <title>The genome of Variovorax sp T529.</title>
        <authorList>
            <person name="Gao J."/>
        </authorList>
    </citation>
    <scope>NUCLEOTIDE SEQUENCE [LARGE SCALE GENOMIC DNA]</scope>
    <source>
        <strain evidence="1 2">T529</strain>
    </source>
</reference>
<evidence type="ECO:0000313" key="1">
    <source>
        <dbReference type="EMBL" id="RRH90304.1"/>
    </source>
</evidence>
<sequence length="122" mass="13182">METAASRIACLCRSLDLHRKMITYVAIALRPTPVHKTITSSLPPIYGMSAVEGIGIGIGIGMEDPVSKEADGIAFILDADIDRQDESALLAYLEKKYVTAPLMKFDLGYLSAAIRVASDQPK</sequence>
<dbReference type="EMBL" id="RQXU01000003">
    <property type="protein sequence ID" value="RRH90304.1"/>
    <property type="molecule type" value="Genomic_DNA"/>
</dbReference>